<sequence length="835" mass="89999">MEPSPSSRLPDNAWAQDPGSRQDPEDQDQDPVHTSYSAVPIRRQSVNSTTIQADPQLDEPTADGIDETPEKAPHPTTQSSNEITNEEQKAPPPISLYGKLGVLTTAILIAGTICILAATGFLWFLWLADYRNSTWHHIVYTNWFTRCVSLSGLVIRTAVSLQASAATSMLASLALEQTGVLLLHFASVSLTRHANGGPYMLAWWLLKTFIRSPSRWANAIVPALITALTILTIAIQFTTTALLSDVNSIVIPGPSTDMSLATNFAYNANGTIPVVTRGTTWTMKPPFYPIFAEYHEDPSETPDGVSDTGLTLRAFVPLQSQQSRAQLKDYSGRATVLDSRVICMRPNLTLERAHASDNSLAFNGTFNAPFNASRLEYFTDNNGKNVLTDWNARPSTEFTCLGLLNYTTNILGNVQSGPSVDAPHWRLSFCQPSGVGSPGVLMSEFRTLADVARYGTDPNYANGDAYLALNISSGTQDEWQLALSRADSEFGGLTDPGSEPLAYSDHGEWLDLLFSADANLRLSISLCYTAFDTAELDISMSGPQNRSEPVPSYDVASSGYTYTAIRQQYGQLPSGQVSYANASTTARGILNLQKRASWLPGAGDYVYEGATSTGGTSWITDFANMGGPTAIGAVNDRIGYDTTAFLYNAYREPGSWTGIESINPDPSMVALVQEILQSGGSIAFALQSIITGLAGVAYYDQLQQFNDVNSIAYSEFIVATARAKFRGLAAVSAVVGVHLLLTGVIVTLFLVRARLSSVGNSWQAVAQVRGEMTGSLLETAAFETDAEVEGVLKGRRWERKIVGIAVLEDGKGGRSVGLRDKHETAAVVTGSDSTA</sequence>
<organism evidence="3 4">
    <name type="scientific">Hyaloscypha variabilis (strain UAMH 11265 / GT02V1 / F)</name>
    <name type="common">Meliniomyces variabilis</name>
    <dbReference type="NCBI Taxonomy" id="1149755"/>
    <lineage>
        <taxon>Eukaryota</taxon>
        <taxon>Fungi</taxon>
        <taxon>Dikarya</taxon>
        <taxon>Ascomycota</taxon>
        <taxon>Pezizomycotina</taxon>
        <taxon>Leotiomycetes</taxon>
        <taxon>Helotiales</taxon>
        <taxon>Hyaloscyphaceae</taxon>
        <taxon>Hyaloscypha</taxon>
        <taxon>Hyaloscypha variabilis</taxon>
    </lineage>
</organism>
<feature type="region of interest" description="Disordered" evidence="1">
    <location>
        <begin position="1"/>
        <end position="91"/>
    </location>
</feature>
<proteinExistence type="predicted"/>
<keyword evidence="2" id="KW-0472">Membrane</keyword>
<protein>
    <submittedName>
        <fullName evidence="3">Uncharacterized protein</fullName>
    </submittedName>
</protein>
<feature type="transmembrane region" description="Helical" evidence="2">
    <location>
        <begin position="216"/>
        <end position="237"/>
    </location>
</feature>
<evidence type="ECO:0000313" key="3">
    <source>
        <dbReference type="EMBL" id="PMD37178.1"/>
    </source>
</evidence>
<feature type="compositionally biased region" description="Polar residues" evidence="1">
    <location>
        <begin position="44"/>
        <end position="53"/>
    </location>
</feature>
<reference evidence="3 4" key="1">
    <citation type="submission" date="2016-04" db="EMBL/GenBank/DDBJ databases">
        <title>A degradative enzymes factory behind the ericoid mycorrhizal symbiosis.</title>
        <authorList>
            <consortium name="DOE Joint Genome Institute"/>
            <person name="Martino E."/>
            <person name="Morin E."/>
            <person name="Grelet G."/>
            <person name="Kuo A."/>
            <person name="Kohler A."/>
            <person name="Daghino S."/>
            <person name="Barry K."/>
            <person name="Choi C."/>
            <person name="Cichocki N."/>
            <person name="Clum A."/>
            <person name="Copeland A."/>
            <person name="Hainaut M."/>
            <person name="Haridas S."/>
            <person name="Labutti K."/>
            <person name="Lindquist E."/>
            <person name="Lipzen A."/>
            <person name="Khouja H.-R."/>
            <person name="Murat C."/>
            <person name="Ohm R."/>
            <person name="Olson A."/>
            <person name="Spatafora J."/>
            <person name="Veneault-Fourrey C."/>
            <person name="Henrissat B."/>
            <person name="Grigoriev I."/>
            <person name="Martin F."/>
            <person name="Perotto S."/>
        </authorList>
    </citation>
    <scope>NUCLEOTIDE SEQUENCE [LARGE SCALE GENOMIC DNA]</scope>
    <source>
        <strain evidence="3 4">F</strain>
    </source>
</reference>
<dbReference type="AlphaFoldDB" id="A0A2J6RF93"/>
<gene>
    <name evidence="3" type="ORF">L207DRAFT_514497</name>
</gene>
<keyword evidence="2" id="KW-1133">Transmembrane helix</keyword>
<keyword evidence="4" id="KW-1185">Reference proteome</keyword>
<keyword evidence="2" id="KW-0812">Transmembrane</keyword>
<feature type="transmembrane region" description="Helical" evidence="2">
    <location>
        <begin position="100"/>
        <end position="126"/>
    </location>
</feature>
<accession>A0A2J6RF93</accession>
<name>A0A2J6RF93_HYAVF</name>
<feature type="transmembrane region" description="Helical" evidence="2">
    <location>
        <begin position="728"/>
        <end position="751"/>
    </location>
</feature>
<feature type="compositionally biased region" description="Acidic residues" evidence="1">
    <location>
        <begin position="56"/>
        <end position="67"/>
    </location>
</feature>
<dbReference type="OrthoDB" id="5428040at2759"/>
<evidence type="ECO:0000313" key="4">
    <source>
        <dbReference type="Proteomes" id="UP000235786"/>
    </source>
</evidence>
<dbReference type="Proteomes" id="UP000235786">
    <property type="component" value="Unassembled WGS sequence"/>
</dbReference>
<evidence type="ECO:0000256" key="1">
    <source>
        <dbReference type="SAM" id="MobiDB-lite"/>
    </source>
</evidence>
<evidence type="ECO:0000256" key="2">
    <source>
        <dbReference type="SAM" id="Phobius"/>
    </source>
</evidence>
<dbReference type="EMBL" id="KZ613949">
    <property type="protein sequence ID" value="PMD37178.1"/>
    <property type="molecule type" value="Genomic_DNA"/>
</dbReference>